<proteinExistence type="predicted"/>
<name>A0A7Z0MN81_9GAMM</name>
<accession>A0A7Z0MN81</accession>
<evidence type="ECO:0000313" key="1">
    <source>
        <dbReference type="EMBL" id="NYT46542.1"/>
    </source>
</evidence>
<reference evidence="1 2" key="1">
    <citation type="submission" date="2020-05" db="EMBL/GenBank/DDBJ databases">
        <title>Horizontal transmission and recombination maintain forever young bacterial symbiont genomes.</title>
        <authorList>
            <person name="Russell S.L."/>
            <person name="Pepper-Tunick E."/>
            <person name="Svedberg J."/>
            <person name="Byrne A."/>
            <person name="Ruelas Castillo J."/>
            <person name="Vollmers C."/>
            <person name="Beinart R.A."/>
            <person name="Corbett-Detig R."/>
        </authorList>
    </citation>
    <scope>NUCLEOTIDE SEQUENCE [LARGE SCALE GENOMIC DNA]</scope>
    <source>
        <strain evidence="1">4727-3</strain>
    </source>
</reference>
<dbReference type="AlphaFoldDB" id="A0A7Z0MN81"/>
<gene>
    <name evidence="1" type="ORF">H0A75_01410</name>
</gene>
<dbReference type="EMBL" id="JACCHS010000012">
    <property type="protein sequence ID" value="NYT46542.1"/>
    <property type="molecule type" value="Genomic_DNA"/>
</dbReference>
<sequence length="60" mass="6589">MAVQQKQLQTALAEKQGLQLQELMGINSSQVVAVTNNPEVPFPVACRTFTLLVIPECKYA</sequence>
<organism evidence="1 2">
    <name type="scientific">Candidatus Methanofishera endochildressiae</name>
    <dbReference type="NCBI Taxonomy" id="2738884"/>
    <lineage>
        <taxon>Bacteria</taxon>
        <taxon>Pseudomonadati</taxon>
        <taxon>Pseudomonadota</taxon>
        <taxon>Gammaproteobacteria</taxon>
        <taxon>Candidatus Methanofishera</taxon>
    </lineage>
</organism>
<evidence type="ECO:0000313" key="2">
    <source>
        <dbReference type="Proteomes" id="UP000537890"/>
    </source>
</evidence>
<comment type="caution">
    <text evidence="1">The sequence shown here is derived from an EMBL/GenBank/DDBJ whole genome shotgun (WGS) entry which is preliminary data.</text>
</comment>
<dbReference type="Proteomes" id="UP000537890">
    <property type="component" value="Unassembled WGS sequence"/>
</dbReference>
<protein>
    <submittedName>
        <fullName evidence="1">Uncharacterized protein</fullName>
    </submittedName>
</protein>